<keyword evidence="1" id="KW-0732">Signal</keyword>
<sequence length="103" mass="11097">MNTTRTTQKLIALTSATGLVLVLSACGAQTEDAQTAVSVEDHNVQVLGGADRYVHSLETQARMNRGNGLVSTADHLEIVEDTAERYVQSLLTLHEMAVDEAED</sequence>
<reference evidence="2 3" key="1">
    <citation type="submission" date="2019-12" db="EMBL/GenBank/DDBJ databases">
        <authorList>
            <person name="Kim Y.S."/>
        </authorList>
    </citation>
    <scope>NUCLEOTIDE SEQUENCE [LARGE SCALE GENOMIC DNA]</scope>
    <source>
        <strain evidence="2 3">MMS17-SY077</strain>
    </source>
</reference>
<keyword evidence="3" id="KW-1185">Reference proteome</keyword>
<dbReference type="EMBL" id="WSTA01000022">
    <property type="protein sequence ID" value="MWB98268.1"/>
    <property type="molecule type" value="Genomic_DNA"/>
</dbReference>
<dbReference type="PROSITE" id="PS51257">
    <property type="entry name" value="PROKAR_LIPOPROTEIN"/>
    <property type="match status" value="1"/>
</dbReference>
<dbReference type="AlphaFoldDB" id="A0A6I4NV62"/>
<comment type="caution">
    <text evidence="2">The sequence shown here is derived from an EMBL/GenBank/DDBJ whole genome shotgun (WGS) entry which is preliminary data.</text>
</comment>
<dbReference type="RefSeq" id="WP_160423607.1">
    <property type="nucleotide sequence ID" value="NZ_WSTA01000022.1"/>
</dbReference>
<evidence type="ECO:0000256" key="1">
    <source>
        <dbReference type="SAM" id="SignalP"/>
    </source>
</evidence>
<proteinExistence type="predicted"/>
<feature type="chain" id="PRO_5039539237" evidence="1">
    <location>
        <begin position="28"/>
        <end position="103"/>
    </location>
</feature>
<accession>A0A6I4NV62</accession>
<dbReference type="Proteomes" id="UP000438182">
    <property type="component" value="Unassembled WGS sequence"/>
</dbReference>
<protein>
    <submittedName>
        <fullName evidence="2">Uncharacterized protein</fullName>
    </submittedName>
</protein>
<evidence type="ECO:0000313" key="2">
    <source>
        <dbReference type="EMBL" id="MWB98268.1"/>
    </source>
</evidence>
<name>A0A6I4NV62_9MICO</name>
<evidence type="ECO:0000313" key="3">
    <source>
        <dbReference type="Proteomes" id="UP000438182"/>
    </source>
</evidence>
<organism evidence="2 3">
    <name type="scientific">Agromyces seonyuensis</name>
    <dbReference type="NCBI Taxonomy" id="2662446"/>
    <lineage>
        <taxon>Bacteria</taxon>
        <taxon>Bacillati</taxon>
        <taxon>Actinomycetota</taxon>
        <taxon>Actinomycetes</taxon>
        <taxon>Micrococcales</taxon>
        <taxon>Microbacteriaceae</taxon>
        <taxon>Agromyces</taxon>
    </lineage>
</organism>
<feature type="signal peptide" evidence="1">
    <location>
        <begin position="1"/>
        <end position="27"/>
    </location>
</feature>
<gene>
    <name evidence="2" type="ORF">GB864_06865</name>
</gene>